<keyword evidence="2" id="KW-0812">Transmembrane</keyword>
<dbReference type="InterPro" id="IPR006037">
    <property type="entry name" value="RCK_C"/>
</dbReference>
<protein>
    <submittedName>
        <fullName evidence="4">Potassium transporter TrkA</fullName>
    </submittedName>
</protein>
<feature type="compositionally biased region" description="Acidic residues" evidence="1">
    <location>
        <begin position="408"/>
        <end position="432"/>
    </location>
</feature>
<dbReference type="InterPro" id="IPR058480">
    <property type="entry name" value="DUF8167_N"/>
</dbReference>
<evidence type="ECO:0000313" key="4">
    <source>
        <dbReference type="EMBL" id="MBV0900500.1"/>
    </source>
</evidence>
<dbReference type="Pfam" id="PF26501">
    <property type="entry name" value="DUF8167"/>
    <property type="match status" value="1"/>
</dbReference>
<proteinExistence type="predicted"/>
<evidence type="ECO:0000256" key="2">
    <source>
        <dbReference type="SAM" id="Phobius"/>
    </source>
</evidence>
<dbReference type="Proteomes" id="UP001166304">
    <property type="component" value="Unassembled WGS sequence"/>
</dbReference>
<dbReference type="InterPro" id="IPR036721">
    <property type="entry name" value="RCK_C_sf"/>
</dbReference>
<dbReference type="Gene3D" id="3.30.70.1450">
    <property type="entry name" value="Regulator of K+ conductance, C-terminal domain"/>
    <property type="match status" value="1"/>
</dbReference>
<dbReference type="PROSITE" id="PS51202">
    <property type="entry name" value="RCK_C"/>
    <property type="match status" value="1"/>
</dbReference>
<evidence type="ECO:0000259" key="3">
    <source>
        <dbReference type="PROSITE" id="PS51202"/>
    </source>
</evidence>
<dbReference type="Pfam" id="PF26503">
    <property type="entry name" value="DUF8167_3rd"/>
    <property type="match status" value="1"/>
</dbReference>
<dbReference type="GO" id="GO:0008324">
    <property type="term" value="F:monoatomic cation transmembrane transporter activity"/>
    <property type="evidence" value="ECO:0007669"/>
    <property type="project" value="InterPro"/>
</dbReference>
<name>A0AA41FX99_9EURY</name>
<keyword evidence="2" id="KW-1133">Transmembrane helix</keyword>
<keyword evidence="5" id="KW-1185">Reference proteome</keyword>
<feature type="region of interest" description="Disordered" evidence="1">
    <location>
        <begin position="367"/>
        <end position="563"/>
    </location>
</feature>
<feature type="domain" description="RCK C-terminal" evidence="3">
    <location>
        <begin position="290"/>
        <end position="370"/>
    </location>
</feature>
<feature type="compositionally biased region" description="Basic and acidic residues" evidence="1">
    <location>
        <begin position="542"/>
        <end position="563"/>
    </location>
</feature>
<evidence type="ECO:0000256" key="1">
    <source>
        <dbReference type="SAM" id="MobiDB-lite"/>
    </source>
</evidence>
<dbReference type="InterPro" id="IPR058604">
    <property type="entry name" value="DUF8167_3rd"/>
</dbReference>
<feature type="transmembrane region" description="Helical" evidence="2">
    <location>
        <begin position="12"/>
        <end position="29"/>
    </location>
</feature>
<sequence>MDLVVEMLAQLLGVAVAAGGMSAFTALVYRWYVRERVQTGVAVLFGLTVVVLYLGTTTALGQVIGGQDEVLELPRVLGNISAFVVGGLGAYTGTRVGDRLGTDLFAATARGAVDADVSEIVQTVGRVTSVRLPEDVDDIVGYDPSPDATKKKLANRRFLFPRRLTKAELRERLVARLKTDYGVGHVDLELADDGTVEYLAIGSRAAGIGPTLPPATNAVAIRADPANAASAGDLVQVWERNPATRVLTGELRGVAGDVVTVAIDAADTPKLDPQTSYKLVTLPVQERPDREFASLLRAADETMGTATVGRGSEVAGQTVGALEVTVIAITRDGESPETIPSRERVLAAGDTLYAIATPDALRRLEQAAEGADEEPTEGGHADELNAPAGPATTDSESAVGESAMSDGSADETAADTTADDTETADTVADDAVGDTAEASGDEPSGDDPFDAIPDAEGADPLDELTEGDDGDDPVEVWDPAERIGDSAAGDEDGEASGDSNGAEPNDDATARGTTDEAGDDVTADPAEADSGRETATDDDSESDGRGDGERDTSAEGDDTERSG</sequence>
<dbReference type="EMBL" id="JAHQXE010000001">
    <property type="protein sequence ID" value="MBV0900500.1"/>
    <property type="molecule type" value="Genomic_DNA"/>
</dbReference>
<dbReference type="InterPro" id="IPR058603">
    <property type="entry name" value="DUF8167_2nd"/>
</dbReference>
<comment type="caution">
    <text evidence="4">The sequence shown here is derived from an EMBL/GenBank/DDBJ whole genome shotgun (WGS) entry which is preliminary data.</text>
</comment>
<dbReference type="Pfam" id="PF02080">
    <property type="entry name" value="TrkA_C"/>
    <property type="match status" value="1"/>
</dbReference>
<gene>
    <name evidence="4" type="ORF">KTS37_01755</name>
</gene>
<reference evidence="4" key="1">
    <citation type="submission" date="2021-06" db="EMBL/GenBank/DDBJ databases">
        <title>New haloarchaea isolates fom saline soil.</title>
        <authorList>
            <person name="Duran-Viseras A."/>
            <person name="Sanchez-Porro C.S."/>
            <person name="Ventosa A."/>
        </authorList>
    </citation>
    <scope>NUCLEOTIDE SEQUENCE</scope>
    <source>
        <strain evidence="4">JCM 18369</strain>
    </source>
</reference>
<organism evidence="4 5">
    <name type="scientific">Haloarcula salina</name>
    <dbReference type="NCBI Taxonomy" id="1429914"/>
    <lineage>
        <taxon>Archaea</taxon>
        <taxon>Methanobacteriati</taxon>
        <taxon>Methanobacteriota</taxon>
        <taxon>Stenosarchaea group</taxon>
        <taxon>Halobacteria</taxon>
        <taxon>Halobacteriales</taxon>
        <taxon>Haloarculaceae</taxon>
        <taxon>Haloarcula</taxon>
    </lineage>
</organism>
<keyword evidence="2" id="KW-0472">Membrane</keyword>
<dbReference type="Pfam" id="PF26502">
    <property type="entry name" value="DUF8167_2nd"/>
    <property type="match status" value="1"/>
</dbReference>
<dbReference type="RefSeq" id="WP_162412542.1">
    <property type="nucleotide sequence ID" value="NZ_JAHQXE010000001.1"/>
</dbReference>
<feature type="transmembrane region" description="Helical" evidence="2">
    <location>
        <begin position="41"/>
        <end position="64"/>
    </location>
</feature>
<evidence type="ECO:0000313" key="5">
    <source>
        <dbReference type="Proteomes" id="UP001166304"/>
    </source>
</evidence>
<feature type="compositionally biased region" description="Acidic residues" evidence="1">
    <location>
        <begin position="456"/>
        <end position="475"/>
    </location>
</feature>
<feature type="compositionally biased region" description="Acidic residues" evidence="1">
    <location>
        <begin position="439"/>
        <end position="449"/>
    </location>
</feature>
<accession>A0AA41FX99</accession>
<dbReference type="SUPFAM" id="SSF116726">
    <property type="entry name" value="TrkA C-terminal domain-like"/>
    <property type="match status" value="1"/>
</dbReference>
<dbReference type="AlphaFoldDB" id="A0AA41FX99"/>
<dbReference type="GO" id="GO:0006813">
    <property type="term" value="P:potassium ion transport"/>
    <property type="evidence" value="ECO:0007669"/>
    <property type="project" value="InterPro"/>
</dbReference>